<accession>A0A6J1P1G0</accession>
<dbReference type="SUPFAM" id="SSF50494">
    <property type="entry name" value="Trypsin-like serine proteases"/>
    <property type="match status" value="1"/>
</dbReference>
<dbReference type="PANTHER" id="PTHR24276:SF91">
    <property type="entry name" value="AT26814P-RELATED"/>
    <property type="match status" value="1"/>
</dbReference>
<gene>
    <name evidence="8" type="primary">LOC112055272</name>
</gene>
<dbReference type="RefSeq" id="XP_023951068.2">
    <property type="nucleotide sequence ID" value="XM_024095300.2"/>
</dbReference>
<dbReference type="InterPro" id="IPR043504">
    <property type="entry name" value="Peptidase_S1_PA_chymotrypsin"/>
</dbReference>
<evidence type="ECO:0000256" key="2">
    <source>
        <dbReference type="ARBA" id="ARBA00022670"/>
    </source>
</evidence>
<dbReference type="CDD" id="cd00190">
    <property type="entry name" value="Tryp_SPc"/>
    <property type="match status" value="1"/>
</dbReference>
<dbReference type="AlphaFoldDB" id="A0A6J1P1G0"/>
<protein>
    <submittedName>
        <fullName evidence="8">Trypsin CFT-1-like</fullName>
    </submittedName>
</protein>
<sequence length="247" mass="26719">MRCYGFLAFPSQQDRIVGGSVTTINTYPFAVSLQVSWNNVQFSHTCGGTILNNRAMLSAVHCWVNNNVASRFRCRAGSTNRSSGGWQHNVAQLIGHPHYSPRNHDNDIGVVRVATAFQIGAATVRAGNIAGANHNVPDNRDVVAIGWGRTSTNGAGSEQLRHVVLRTVNQARCNSDFSGIITANMLCANWHDGSRATCNGDSGTGLLLNNVVVGVCSFMGWDGCGSTRWPSVFARVSRYATWIRNHA</sequence>
<dbReference type="PRINTS" id="PR00722">
    <property type="entry name" value="CHYMOTRYPSIN"/>
</dbReference>
<dbReference type="InterPro" id="IPR001254">
    <property type="entry name" value="Trypsin_dom"/>
</dbReference>
<dbReference type="OrthoDB" id="6870465at2759"/>
<evidence type="ECO:0000313" key="7">
    <source>
        <dbReference type="Proteomes" id="UP001652582"/>
    </source>
</evidence>
<dbReference type="InterPro" id="IPR001314">
    <property type="entry name" value="Peptidase_S1A"/>
</dbReference>
<evidence type="ECO:0000256" key="1">
    <source>
        <dbReference type="ARBA" id="ARBA00007664"/>
    </source>
</evidence>
<dbReference type="Pfam" id="PF00089">
    <property type="entry name" value="Trypsin"/>
    <property type="match status" value="1"/>
</dbReference>
<evidence type="ECO:0000313" key="8">
    <source>
        <dbReference type="RefSeq" id="XP_023951068.2"/>
    </source>
</evidence>
<dbReference type="PANTHER" id="PTHR24276">
    <property type="entry name" value="POLYSERASE-RELATED"/>
    <property type="match status" value="1"/>
</dbReference>
<keyword evidence="5" id="KW-1015">Disulfide bond</keyword>
<dbReference type="GO" id="GO:0006508">
    <property type="term" value="P:proteolysis"/>
    <property type="evidence" value="ECO:0007669"/>
    <property type="project" value="UniProtKB-KW"/>
</dbReference>
<keyword evidence="2" id="KW-0645">Protease</keyword>
<evidence type="ECO:0000259" key="6">
    <source>
        <dbReference type="PROSITE" id="PS50240"/>
    </source>
</evidence>
<dbReference type="Gene3D" id="2.40.10.10">
    <property type="entry name" value="Trypsin-like serine proteases"/>
    <property type="match status" value="1"/>
</dbReference>
<keyword evidence="3" id="KW-0378">Hydrolase</keyword>
<evidence type="ECO:0000256" key="3">
    <source>
        <dbReference type="ARBA" id="ARBA00022801"/>
    </source>
</evidence>
<dbReference type="KEGG" id="bany:112055272"/>
<dbReference type="PROSITE" id="PS50240">
    <property type="entry name" value="TRYPSIN_DOM"/>
    <property type="match status" value="1"/>
</dbReference>
<evidence type="ECO:0000256" key="4">
    <source>
        <dbReference type="ARBA" id="ARBA00022825"/>
    </source>
</evidence>
<keyword evidence="4" id="KW-0720">Serine protease</keyword>
<reference evidence="8" key="1">
    <citation type="submission" date="2025-08" db="UniProtKB">
        <authorList>
            <consortium name="RefSeq"/>
        </authorList>
    </citation>
    <scope>IDENTIFICATION</scope>
</reference>
<name>A0A6J1P1G0_BICAN</name>
<keyword evidence="7" id="KW-1185">Reference proteome</keyword>
<dbReference type="InterPro" id="IPR009003">
    <property type="entry name" value="Peptidase_S1_PA"/>
</dbReference>
<organism evidence="7 8">
    <name type="scientific">Bicyclus anynana</name>
    <name type="common">Squinting bush brown butterfly</name>
    <dbReference type="NCBI Taxonomy" id="110368"/>
    <lineage>
        <taxon>Eukaryota</taxon>
        <taxon>Metazoa</taxon>
        <taxon>Ecdysozoa</taxon>
        <taxon>Arthropoda</taxon>
        <taxon>Hexapoda</taxon>
        <taxon>Insecta</taxon>
        <taxon>Pterygota</taxon>
        <taxon>Neoptera</taxon>
        <taxon>Endopterygota</taxon>
        <taxon>Lepidoptera</taxon>
        <taxon>Glossata</taxon>
        <taxon>Ditrysia</taxon>
        <taxon>Papilionoidea</taxon>
        <taxon>Nymphalidae</taxon>
        <taxon>Satyrinae</taxon>
        <taxon>Satyrini</taxon>
        <taxon>Mycalesina</taxon>
        <taxon>Bicyclus</taxon>
    </lineage>
</organism>
<dbReference type="GeneID" id="112055272"/>
<proteinExistence type="inferred from homology"/>
<dbReference type="InterPro" id="IPR050430">
    <property type="entry name" value="Peptidase_S1"/>
</dbReference>
<comment type="similarity">
    <text evidence="1">Belongs to the peptidase S1 family.</text>
</comment>
<evidence type="ECO:0000256" key="5">
    <source>
        <dbReference type="ARBA" id="ARBA00023157"/>
    </source>
</evidence>
<feature type="domain" description="Peptidase S1" evidence="6">
    <location>
        <begin position="16"/>
        <end position="247"/>
    </location>
</feature>
<dbReference type="Proteomes" id="UP001652582">
    <property type="component" value="Chromosome 24"/>
</dbReference>
<dbReference type="GO" id="GO:0004252">
    <property type="term" value="F:serine-type endopeptidase activity"/>
    <property type="evidence" value="ECO:0007669"/>
    <property type="project" value="InterPro"/>
</dbReference>
<dbReference type="SMART" id="SM00020">
    <property type="entry name" value="Tryp_SPc"/>
    <property type="match status" value="1"/>
</dbReference>